<dbReference type="Gene3D" id="3.40.250.10">
    <property type="entry name" value="Rhodanese-like domain"/>
    <property type="match status" value="1"/>
</dbReference>
<dbReference type="EMBL" id="MLAK01001384">
    <property type="protein sequence ID" value="OHS93611.1"/>
    <property type="molecule type" value="Genomic_DNA"/>
</dbReference>
<evidence type="ECO:0000256" key="7">
    <source>
        <dbReference type="ARBA" id="ARBA00023306"/>
    </source>
</evidence>
<evidence type="ECO:0000259" key="9">
    <source>
        <dbReference type="PROSITE" id="PS50206"/>
    </source>
</evidence>
<dbReference type="PANTHER" id="PTHR10828:SF17">
    <property type="entry name" value="PROTEIN-TYROSINE-PHOSPHATASE"/>
    <property type="match status" value="1"/>
</dbReference>
<evidence type="ECO:0000313" key="11">
    <source>
        <dbReference type="Proteomes" id="UP000179807"/>
    </source>
</evidence>
<dbReference type="GO" id="GO:0010971">
    <property type="term" value="P:positive regulation of G2/M transition of mitotic cell cycle"/>
    <property type="evidence" value="ECO:0007669"/>
    <property type="project" value="TreeGrafter"/>
</dbReference>
<dbReference type="FunFam" id="3.40.250.10:FF:000021">
    <property type="entry name" value="M-phase inducer phosphatase cdc-25.2"/>
    <property type="match status" value="1"/>
</dbReference>
<keyword evidence="7" id="KW-0131">Cell cycle</keyword>
<dbReference type="GO" id="GO:0005737">
    <property type="term" value="C:cytoplasm"/>
    <property type="evidence" value="ECO:0007669"/>
    <property type="project" value="TreeGrafter"/>
</dbReference>
<dbReference type="RefSeq" id="XP_068346748.1">
    <property type="nucleotide sequence ID" value="XM_068513002.1"/>
</dbReference>
<dbReference type="GeneID" id="94847706"/>
<reference evidence="10" key="1">
    <citation type="submission" date="2016-10" db="EMBL/GenBank/DDBJ databases">
        <authorList>
            <person name="Benchimol M."/>
            <person name="Almeida L.G."/>
            <person name="Vasconcelos A.T."/>
            <person name="Perreira-Neves A."/>
            <person name="Rosa I.A."/>
            <person name="Tasca T."/>
            <person name="Bogo M.R."/>
            <person name="de Souza W."/>
        </authorList>
    </citation>
    <scope>NUCLEOTIDE SEQUENCE [LARGE SCALE GENOMIC DNA]</scope>
    <source>
        <strain evidence="10">K</strain>
    </source>
</reference>
<evidence type="ECO:0000256" key="6">
    <source>
        <dbReference type="ARBA" id="ARBA00022912"/>
    </source>
</evidence>
<comment type="caution">
    <text evidence="10">The sequence shown here is derived from an EMBL/GenBank/DDBJ whole genome shotgun (WGS) entry which is preliminary data.</text>
</comment>
<dbReference type="InterPro" id="IPR001763">
    <property type="entry name" value="Rhodanese-like_dom"/>
</dbReference>
<dbReference type="InterPro" id="IPR000751">
    <property type="entry name" value="MPI_Phosphatase"/>
</dbReference>
<dbReference type="Pfam" id="PF00581">
    <property type="entry name" value="Rhodanese"/>
    <property type="match status" value="1"/>
</dbReference>
<feature type="domain" description="Rhodanese" evidence="9">
    <location>
        <begin position="58"/>
        <end position="159"/>
    </location>
</feature>
<comment type="catalytic activity">
    <reaction evidence="8">
        <text>O-phospho-L-tyrosyl-[protein] + H2O = L-tyrosyl-[protein] + phosphate</text>
        <dbReference type="Rhea" id="RHEA:10684"/>
        <dbReference type="Rhea" id="RHEA-COMP:10136"/>
        <dbReference type="Rhea" id="RHEA-COMP:20101"/>
        <dbReference type="ChEBI" id="CHEBI:15377"/>
        <dbReference type="ChEBI" id="CHEBI:43474"/>
        <dbReference type="ChEBI" id="CHEBI:46858"/>
        <dbReference type="ChEBI" id="CHEBI:61978"/>
        <dbReference type="EC" id="3.1.3.48"/>
    </reaction>
</comment>
<proteinExistence type="inferred from homology"/>
<evidence type="ECO:0000256" key="4">
    <source>
        <dbReference type="ARBA" id="ARBA00022776"/>
    </source>
</evidence>
<keyword evidence="6" id="KW-0904">Protein phosphatase</keyword>
<evidence type="ECO:0000256" key="3">
    <source>
        <dbReference type="ARBA" id="ARBA00022618"/>
    </source>
</evidence>
<dbReference type="InterPro" id="IPR036873">
    <property type="entry name" value="Rhodanese-like_dom_sf"/>
</dbReference>
<dbReference type="SMART" id="SM00450">
    <property type="entry name" value="RHOD"/>
    <property type="match status" value="1"/>
</dbReference>
<keyword evidence="4" id="KW-0498">Mitosis</keyword>
<keyword evidence="3" id="KW-0132">Cell division</keyword>
<dbReference type="GO" id="GO:0005634">
    <property type="term" value="C:nucleus"/>
    <property type="evidence" value="ECO:0007669"/>
    <property type="project" value="TreeGrafter"/>
</dbReference>
<evidence type="ECO:0000313" key="10">
    <source>
        <dbReference type="EMBL" id="OHS93611.1"/>
    </source>
</evidence>
<evidence type="ECO:0000256" key="1">
    <source>
        <dbReference type="ARBA" id="ARBA00011065"/>
    </source>
</evidence>
<dbReference type="AlphaFoldDB" id="A0A1J4J7H2"/>
<keyword evidence="5" id="KW-0378">Hydrolase</keyword>
<evidence type="ECO:0000256" key="8">
    <source>
        <dbReference type="ARBA" id="ARBA00051722"/>
    </source>
</evidence>
<dbReference type="PROSITE" id="PS50206">
    <property type="entry name" value="RHODANESE_3"/>
    <property type="match status" value="1"/>
</dbReference>
<keyword evidence="11" id="KW-1185">Reference proteome</keyword>
<dbReference type="GO" id="GO:0051301">
    <property type="term" value="P:cell division"/>
    <property type="evidence" value="ECO:0007669"/>
    <property type="project" value="UniProtKB-KW"/>
</dbReference>
<protein>
    <recommendedName>
        <fullName evidence="2">protein-tyrosine-phosphatase</fullName>
        <ecNumber evidence="2">3.1.3.48</ecNumber>
    </recommendedName>
</protein>
<sequence length="237" mass="27244">MCDIVSISQPSPRWSIPVPDPSGLEVGLDAMPSRDDTHFDKITPSALEKMLTDPSSHNYSNVIIVDARYPYEFMGGRIAGARNINKRSQLLNLFERFRGQNVCIVFHCEFSSERGPKVMQKFRNYDRSVNEYPNLTYPNIFLLEGGFKRFFAEKHENSSICIGNYVPMREKKYVMNGELRRYNALFKQEMIESSLSANVMRRRNSKSCDQFLDQLQDGVFIHLENSIVIDSGFSASQ</sequence>
<dbReference type="GO" id="GO:0110032">
    <property type="term" value="P:positive regulation of G2/MI transition of meiotic cell cycle"/>
    <property type="evidence" value="ECO:0007669"/>
    <property type="project" value="TreeGrafter"/>
</dbReference>
<dbReference type="VEuPathDB" id="TrichDB:TRFO_40100"/>
<dbReference type="SUPFAM" id="SSF52821">
    <property type="entry name" value="Rhodanese/Cell cycle control phosphatase"/>
    <property type="match status" value="1"/>
</dbReference>
<accession>A0A1J4J7H2</accession>
<dbReference type="PANTHER" id="PTHR10828">
    <property type="entry name" value="M-PHASE INDUCER PHOSPHATASE DUAL SPECIFICITY PHOSPHATASE CDC25"/>
    <property type="match status" value="1"/>
</dbReference>
<evidence type="ECO:0000256" key="5">
    <source>
        <dbReference type="ARBA" id="ARBA00022801"/>
    </source>
</evidence>
<dbReference type="PRINTS" id="PR00716">
    <property type="entry name" value="MPIPHPHTASE"/>
</dbReference>
<dbReference type="GO" id="GO:0000086">
    <property type="term" value="P:G2/M transition of mitotic cell cycle"/>
    <property type="evidence" value="ECO:0007669"/>
    <property type="project" value="TreeGrafter"/>
</dbReference>
<dbReference type="GO" id="GO:0004725">
    <property type="term" value="F:protein tyrosine phosphatase activity"/>
    <property type="evidence" value="ECO:0007669"/>
    <property type="project" value="UniProtKB-EC"/>
</dbReference>
<organism evidence="10 11">
    <name type="scientific">Tritrichomonas foetus</name>
    <dbReference type="NCBI Taxonomy" id="1144522"/>
    <lineage>
        <taxon>Eukaryota</taxon>
        <taxon>Metamonada</taxon>
        <taxon>Parabasalia</taxon>
        <taxon>Tritrichomonadida</taxon>
        <taxon>Tritrichomonadidae</taxon>
        <taxon>Tritrichomonas</taxon>
    </lineage>
</organism>
<comment type="similarity">
    <text evidence="1">Belongs to the MPI phosphatase family.</text>
</comment>
<dbReference type="OrthoDB" id="26523at2759"/>
<evidence type="ECO:0000256" key="2">
    <source>
        <dbReference type="ARBA" id="ARBA00013064"/>
    </source>
</evidence>
<name>A0A1J4J7H2_9EUKA</name>
<dbReference type="Proteomes" id="UP000179807">
    <property type="component" value="Unassembled WGS sequence"/>
</dbReference>
<dbReference type="EC" id="3.1.3.48" evidence="2"/>
<gene>
    <name evidence="10" type="ORF">TRFO_40100</name>
</gene>